<dbReference type="InterPro" id="IPR011152">
    <property type="entry name" value="Pesterase_MJ0912"/>
</dbReference>
<dbReference type="PANTHER" id="PTHR42850:SF2">
    <property type="entry name" value="BLL5683 PROTEIN"/>
    <property type="match status" value="1"/>
</dbReference>
<keyword evidence="4" id="KW-1185">Reference proteome</keyword>
<organism evidence="3 4">
    <name type="scientific">Actinospica robiniae DSM 44927</name>
    <dbReference type="NCBI Taxonomy" id="479430"/>
    <lineage>
        <taxon>Bacteria</taxon>
        <taxon>Bacillati</taxon>
        <taxon>Actinomycetota</taxon>
        <taxon>Actinomycetes</taxon>
        <taxon>Catenulisporales</taxon>
        <taxon>Actinospicaceae</taxon>
        <taxon>Actinospica</taxon>
    </lineage>
</organism>
<name>W9E4K8_9ACTN</name>
<comment type="caution">
    <text evidence="3">The sequence shown here is derived from an EMBL/GenBank/DDBJ whole genome shotgun (WGS) entry which is preliminary data.</text>
</comment>
<dbReference type="InterPro" id="IPR024654">
    <property type="entry name" value="Calcineurin-like_PHP_lpxH"/>
</dbReference>
<protein>
    <submittedName>
        <fullName evidence="3">Putative phosphoesterase</fullName>
    </submittedName>
</protein>
<reference evidence="3 4" key="1">
    <citation type="submission" date="2013-08" db="EMBL/GenBank/DDBJ databases">
        <authorList>
            <consortium name="DOE Joint Genome Institute"/>
            <person name="Eisen J."/>
            <person name="Huntemann M."/>
            <person name="Han J."/>
            <person name="Chen A."/>
            <person name="Kyrpides N."/>
            <person name="Mavromatis K."/>
            <person name="Markowitz V."/>
            <person name="Palaniappan K."/>
            <person name="Ivanova N."/>
            <person name="Schaumberg A."/>
            <person name="Pati A."/>
            <person name="Liolios K."/>
            <person name="Nordberg H.P."/>
            <person name="Cantor M.N."/>
            <person name="Hua S.X."/>
            <person name="Woyke T."/>
        </authorList>
    </citation>
    <scope>NUCLEOTIDE SEQUENCE [LARGE SCALE GENOMIC DNA]</scope>
    <source>
        <strain evidence="3 4">DSM 44927</strain>
    </source>
</reference>
<accession>W9E4K8</accession>
<dbReference type="GO" id="GO:0016791">
    <property type="term" value="F:phosphatase activity"/>
    <property type="evidence" value="ECO:0007669"/>
    <property type="project" value="TreeGrafter"/>
</dbReference>
<dbReference type="Proteomes" id="UP000019485">
    <property type="component" value="Unassembled WGS sequence"/>
</dbReference>
<dbReference type="GO" id="GO:0005737">
    <property type="term" value="C:cytoplasm"/>
    <property type="evidence" value="ECO:0007669"/>
    <property type="project" value="TreeGrafter"/>
</dbReference>
<dbReference type="SUPFAM" id="SSF56300">
    <property type="entry name" value="Metallo-dependent phosphatases"/>
    <property type="match status" value="1"/>
</dbReference>
<comment type="similarity">
    <text evidence="1">Belongs to the metallophosphoesterase superfamily. YfcE family.</text>
</comment>
<dbReference type="OrthoDB" id="9813918at2"/>
<dbReference type="HOGENOM" id="CLU_074761_0_1_11"/>
<evidence type="ECO:0000259" key="2">
    <source>
        <dbReference type="Pfam" id="PF12850"/>
    </source>
</evidence>
<dbReference type="Gene3D" id="3.60.21.10">
    <property type="match status" value="1"/>
</dbReference>
<gene>
    <name evidence="3" type="ORF">ActroDRAFT_0173</name>
</gene>
<evidence type="ECO:0000313" key="4">
    <source>
        <dbReference type="Proteomes" id="UP000019485"/>
    </source>
</evidence>
<sequence length="262" mass="28093">MLVPMRLGVIADIHGNDVALRAVLKDAESLEVDRWWALGDLVLFGPRPVEVLQLLRTLPGIEMLRGNTDRYVLTGEQPAPHATAADAVASLDLVQRYAAMAAGIGWTRGVLDQAGVLTALTTLPTRLRLQLPSGTSVLGVHASPAADDGSGISPEITDERLRLLLAGCDADIVIGGHTHRMTDRHLDGIRVLNPGSAGLPHGADTTSWLLLADEGHGPTVTHRTVPFDVNAVVEDLNRRRHPNTDFVTSILTGRRPLRSSVL</sequence>
<dbReference type="EMBL" id="AZAN01000001">
    <property type="protein sequence ID" value="ETA71147.1"/>
    <property type="molecule type" value="Genomic_DNA"/>
</dbReference>
<evidence type="ECO:0000256" key="1">
    <source>
        <dbReference type="ARBA" id="ARBA00008950"/>
    </source>
</evidence>
<dbReference type="PANTHER" id="PTHR42850">
    <property type="entry name" value="METALLOPHOSPHOESTERASE"/>
    <property type="match status" value="1"/>
</dbReference>
<dbReference type="AlphaFoldDB" id="W9E4K8"/>
<dbReference type="InterPro" id="IPR029052">
    <property type="entry name" value="Metallo-depent_PP-like"/>
</dbReference>
<evidence type="ECO:0000313" key="3">
    <source>
        <dbReference type="EMBL" id="ETA71147.1"/>
    </source>
</evidence>
<dbReference type="PIRSF" id="PIRSF000883">
    <property type="entry name" value="Pesterase_MJ0912"/>
    <property type="match status" value="1"/>
</dbReference>
<proteinExistence type="inferred from homology"/>
<dbReference type="InterPro" id="IPR050126">
    <property type="entry name" value="Ap4A_hydrolase"/>
</dbReference>
<dbReference type="Pfam" id="PF12850">
    <property type="entry name" value="Metallophos_2"/>
    <property type="match status" value="1"/>
</dbReference>
<feature type="domain" description="Calcineurin-like phosphoesterase" evidence="2">
    <location>
        <begin position="5"/>
        <end position="210"/>
    </location>
</feature>